<evidence type="ECO:0000313" key="2">
    <source>
        <dbReference type="Proteomes" id="UP000578252"/>
    </source>
</evidence>
<dbReference type="Proteomes" id="UP000578252">
    <property type="component" value="Unassembled WGS sequence"/>
</dbReference>
<name>A0A7Y0U2W9_9ACTO</name>
<dbReference type="RefSeq" id="WP_169772480.1">
    <property type="nucleotide sequence ID" value="NZ_JABCUR010000014.1"/>
</dbReference>
<evidence type="ECO:0000313" key="1">
    <source>
        <dbReference type="EMBL" id="NMW65981.1"/>
    </source>
</evidence>
<gene>
    <name evidence="1" type="ORF">HHJ78_10845</name>
</gene>
<comment type="caution">
    <text evidence="1">The sequence shown here is derived from an EMBL/GenBank/DDBJ whole genome shotgun (WGS) entry which is preliminary data.</text>
</comment>
<organism evidence="1 2">
    <name type="scientific">Mobiluncus mulieris</name>
    <dbReference type="NCBI Taxonomy" id="2052"/>
    <lineage>
        <taxon>Bacteria</taxon>
        <taxon>Bacillati</taxon>
        <taxon>Actinomycetota</taxon>
        <taxon>Actinomycetes</taxon>
        <taxon>Actinomycetales</taxon>
        <taxon>Actinomycetaceae</taxon>
        <taxon>Mobiluncus</taxon>
    </lineage>
</organism>
<dbReference type="AlphaFoldDB" id="A0A7Y0U2W9"/>
<accession>A0A7Y0U2W9</accession>
<reference evidence="1 2" key="1">
    <citation type="submission" date="2020-04" db="EMBL/GenBank/DDBJ databases">
        <title>Antimicrobial susceptibility and clonality of vaginal-derived multi-drug resistant Mobiluncus isolates in China.</title>
        <authorList>
            <person name="Zhang X."/>
        </authorList>
    </citation>
    <scope>NUCLEOTIDE SEQUENCE [LARGE SCALE GENOMIC DNA]</scope>
    <source>
        <strain evidence="1 2">13</strain>
    </source>
</reference>
<protein>
    <submittedName>
        <fullName evidence="1">Uncharacterized protein</fullName>
    </submittedName>
</protein>
<proteinExistence type="predicted"/>
<sequence>MSEYDFDNWDAMQEEAAISGYATSLGKLRHIIVENSIIFEMPDKETVKLPLALTIGDLRAAMDAAQSTAEVDVLFRMLEALGEKDQSERLLSYHTATIAKLAETYFEVVGKVTSAALGK</sequence>
<dbReference type="EMBL" id="JABCUR010000014">
    <property type="protein sequence ID" value="NMW65981.1"/>
    <property type="molecule type" value="Genomic_DNA"/>
</dbReference>